<proteinExistence type="inferred from homology"/>
<evidence type="ECO:0000256" key="8">
    <source>
        <dbReference type="ARBA" id="ARBA00022741"/>
    </source>
</evidence>
<feature type="binding site" evidence="15">
    <location>
        <begin position="53"/>
        <end position="56"/>
    </location>
    <ligand>
        <name>GTP</name>
        <dbReference type="ChEBI" id="CHEBI:37565"/>
        <label>1</label>
    </ligand>
</feature>
<evidence type="ECO:0000256" key="6">
    <source>
        <dbReference type="ARBA" id="ARBA00022519"/>
    </source>
</evidence>
<evidence type="ECO:0000256" key="11">
    <source>
        <dbReference type="ARBA" id="ARBA00023065"/>
    </source>
</evidence>
<evidence type="ECO:0000256" key="3">
    <source>
        <dbReference type="ARBA" id="ARBA00022448"/>
    </source>
</evidence>
<dbReference type="Gene3D" id="1.10.287.1770">
    <property type="match status" value="1"/>
</dbReference>
<keyword evidence="13 17" id="KW-0472">Membrane</keyword>
<comment type="caution">
    <text evidence="19">The sequence shown here is derived from an EMBL/GenBank/DDBJ whole genome shotgun (WGS) entry which is preliminary data.</text>
</comment>
<dbReference type="Pfam" id="PF02421">
    <property type="entry name" value="FeoB_N"/>
    <property type="match status" value="1"/>
</dbReference>
<keyword evidence="11" id="KW-0406">Ion transport</keyword>
<feature type="transmembrane region" description="Helical" evidence="17">
    <location>
        <begin position="542"/>
        <end position="560"/>
    </location>
</feature>
<dbReference type="InterPro" id="IPR027417">
    <property type="entry name" value="P-loop_NTPase"/>
</dbReference>
<evidence type="ECO:0000256" key="9">
    <source>
        <dbReference type="ARBA" id="ARBA00022989"/>
    </source>
</evidence>
<feature type="transmembrane region" description="Helical" evidence="17">
    <location>
        <begin position="451"/>
        <end position="471"/>
    </location>
</feature>
<dbReference type="PROSITE" id="PS51711">
    <property type="entry name" value="G_FEOB"/>
    <property type="match status" value="1"/>
</dbReference>
<dbReference type="GO" id="GO:0005525">
    <property type="term" value="F:GTP binding"/>
    <property type="evidence" value="ECO:0007669"/>
    <property type="project" value="UniProtKB-KW"/>
</dbReference>
<dbReference type="SUPFAM" id="SSF52540">
    <property type="entry name" value="P-loop containing nucleoside triphosphate hydrolases"/>
    <property type="match status" value="1"/>
</dbReference>
<dbReference type="InterPro" id="IPR030389">
    <property type="entry name" value="G_FEOB_dom"/>
</dbReference>
<evidence type="ECO:0000256" key="1">
    <source>
        <dbReference type="ARBA" id="ARBA00003926"/>
    </source>
</evidence>
<dbReference type="FunFam" id="3.40.50.300:FF:000426">
    <property type="entry name" value="Ferrous iron transport protein B"/>
    <property type="match status" value="1"/>
</dbReference>
<dbReference type="Pfam" id="PF07664">
    <property type="entry name" value="FeoB_C"/>
    <property type="match status" value="1"/>
</dbReference>
<keyword evidence="16" id="KW-0460">Magnesium</keyword>
<feature type="transmembrane region" description="Helical" evidence="17">
    <location>
        <begin position="419"/>
        <end position="445"/>
    </location>
</feature>
<feature type="domain" description="FeoB-type G" evidence="18">
    <location>
        <begin position="1"/>
        <end position="162"/>
    </location>
</feature>
<evidence type="ECO:0000256" key="2">
    <source>
        <dbReference type="ARBA" id="ARBA00004429"/>
    </source>
</evidence>
<dbReference type="CDD" id="cd01879">
    <property type="entry name" value="FeoB"/>
    <property type="match status" value="1"/>
</dbReference>
<gene>
    <name evidence="19" type="ORF">EDD72_10941</name>
</gene>
<dbReference type="PANTHER" id="PTHR43185">
    <property type="entry name" value="FERROUS IRON TRANSPORT PROTEIN B"/>
    <property type="match status" value="1"/>
</dbReference>
<evidence type="ECO:0000256" key="5">
    <source>
        <dbReference type="ARBA" id="ARBA00022496"/>
    </source>
</evidence>
<keyword evidence="3 17" id="KW-0813">Transport</keyword>
<dbReference type="PRINTS" id="PR00326">
    <property type="entry name" value="GTP1OBG"/>
</dbReference>
<keyword evidence="5 17" id="KW-0410">Iron transport</keyword>
<dbReference type="Gene3D" id="3.40.50.300">
    <property type="entry name" value="P-loop containing nucleotide triphosphate hydrolases"/>
    <property type="match status" value="1"/>
</dbReference>
<comment type="similarity">
    <text evidence="17">Belongs to the TRAFAC class TrmE-Era-EngA-EngB-Septin-like GTPase superfamily. FeoB GTPase (TC 9.A.8) family.</text>
</comment>
<evidence type="ECO:0000256" key="14">
    <source>
        <dbReference type="NCBIfam" id="TIGR00437"/>
    </source>
</evidence>
<feature type="binding site" evidence="16">
    <location>
        <position position="19"/>
    </location>
    <ligand>
        <name>Mg(2+)</name>
        <dbReference type="ChEBI" id="CHEBI:18420"/>
        <label>2</label>
    </ligand>
</feature>
<dbReference type="RefSeq" id="WP_132768782.1">
    <property type="nucleotide sequence ID" value="NZ_SMAB01000009.1"/>
</dbReference>
<keyword evidence="12 15" id="KW-0342">GTP-binding</keyword>
<feature type="binding site" evidence="15">
    <location>
        <begin position="113"/>
        <end position="116"/>
    </location>
    <ligand>
        <name>GTP</name>
        <dbReference type="ChEBI" id="CHEBI:37565"/>
        <label>1</label>
    </ligand>
</feature>
<evidence type="ECO:0000256" key="15">
    <source>
        <dbReference type="PIRSR" id="PIRSR603373-1"/>
    </source>
</evidence>
<dbReference type="OrthoDB" id="9809127at2"/>
<keyword evidence="4" id="KW-1003">Cell membrane</keyword>
<keyword evidence="16" id="KW-0479">Metal-binding</keyword>
<evidence type="ECO:0000256" key="17">
    <source>
        <dbReference type="RuleBase" id="RU362098"/>
    </source>
</evidence>
<evidence type="ECO:0000256" key="7">
    <source>
        <dbReference type="ARBA" id="ARBA00022692"/>
    </source>
</evidence>
<keyword evidence="7 17" id="KW-0812">Transmembrane</keyword>
<comment type="subcellular location">
    <subcellularLocation>
        <location evidence="2">Cell inner membrane</location>
        <topology evidence="2">Multi-pass membrane protein</topology>
    </subcellularLocation>
    <subcellularLocation>
        <location evidence="17">Cell membrane</location>
        <topology evidence="17">Multi-pass membrane protein</topology>
    </subcellularLocation>
</comment>
<feature type="transmembrane region" description="Helical" evidence="17">
    <location>
        <begin position="607"/>
        <end position="628"/>
    </location>
</feature>
<evidence type="ECO:0000313" key="19">
    <source>
        <dbReference type="EMBL" id="TCS82472.1"/>
    </source>
</evidence>
<dbReference type="InterPro" id="IPR011640">
    <property type="entry name" value="Fe2_transport_prot_B_C"/>
</dbReference>
<dbReference type="InterPro" id="IPR011642">
    <property type="entry name" value="Gate_dom"/>
</dbReference>
<dbReference type="InterPro" id="IPR050860">
    <property type="entry name" value="FeoB_GTPase"/>
</dbReference>
<feature type="binding site" evidence="15">
    <location>
        <begin position="33"/>
        <end position="37"/>
    </location>
    <ligand>
        <name>GTP</name>
        <dbReference type="ChEBI" id="CHEBI:37565"/>
        <label>1</label>
    </ligand>
</feature>
<dbReference type="InterPro" id="IPR041069">
    <property type="entry name" value="FeoB_Cyto"/>
</dbReference>
<name>A0A4V2USR8_9BACI</name>
<organism evidence="19 20">
    <name type="scientific">Tepidibacillus fermentans</name>
    <dbReference type="NCBI Taxonomy" id="1281767"/>
    <lineage>
        <taxon>Bacteria</taxon>
        <taxon>Bacillati</taxon>
        <taxon>Bacillota</taxon>
        <taxon>Bacilli</taxon>
        <taxon>Bacillales</taxon>
        <taxon>Bacillaceae</taxon>
        <taxon>Tepidibacillus</taxon>
    </lineage>
</organism>
<keyword evidence="6" id="KW-0997">Cell inner membrane</keyword>
<keyword evidence="20" id="KW-1185">Reference proteome</keyword>
<evidence type="ECO:0000259" key="18">
    <source>
        <dbReference type="PROSITE" id="PS51711"/>
    </source>
</evidence>
<dbReference type="GO" id="GO:0046872">
    <property type="term" value="F:metal ion binding"/>
    <property type="evidence" value="ECO:0007669"/>
    <property type="project" value="UniProtKB-KW"/>
</dbReference>
<dbReference type="Pfam" id="PF07670">
    <property type="entry name" value="Gate"/>
    <property type="match status" value="2"/>
</dbReference>
<feature type="binding site" evidence="16">
    <location>
        <position position="23"/>
    </location>
    <ligand>
        <name>Mg(2+)</name>
        <dbReference type="ChEBI" id="CHEBI:18420"/>
        <label>2</label>
    </ligand>
</feature>
<feature type="transmembrane region" description="Helical" evidence="17">
    <location>
        <begin position="640"/>
        <end position="660"/>
    </location>
</feature>
<dbReference type="PANTHER" id="PTHR43185:SF1">
    <property type="entry name" value="FE(2+) TRANSPORTER FEOB"/>
    <property type="match status" value="1"/>
</dbReference>
<feature type="transmembrane region" description="Helical" evidence="17">
    <location>
        <begin position="385"/>
        <end position="407"/>
    </location>
</feature>
<dbReference type="EMBL" id="SMAB01000009">
    <property type="protein sequence ID" value="TCS82472.1"/>
    <property type="molecule type" value="Genomic_DNA"/>
</dbReference>
<evidence type="ECO:0000256" key="12">
    <source>
        <dbReference type="ARBA" id="ARBA00023134"/>
    </source>
</evidence>
<evidence type="ECO:0000256" key="4">
    <source>
        <dbReference type="ARBA" id="ARBA00022475"/>
    </source>
</evidence>
<keyword evidence="9 17" id="KW-1133">Transmembrane helix</keyword>
<dbReference type="GO" id="GO:0015093">
    <property type="term" value="F:ferrous iron transmembrane transporter activity"/>
    <property type="evidence" value="ECO:0007669"/>
    <property type="project" value="UniProtKB-UniRule"/>
</dbReference>
<evidence type="ECO:0000256" key="10">
    <source>
        <dbReference type="ARBA" id="ARBA00023004"/>
    </source>
</evidence>
<feature type="binding site" evidence="15">
    <location>
        <begin position="8"/>
        <end position="15"/>
    </location>
    <ligand>
        <name>GTP</name>
        <dbReference type="ChEBI" id="CHEBI:37565"/>
        <label>1</label>
    </ligand>
</feature>
<feature type="transmembrane region" description="Helical" evidence="17">
    <location>
        <begin position="279"/>
        <end position="300"/>
    </location>
</feature>
<accession>A0A4V2USR8</accession>
<keyword evidence="8 15" id="KW-0547">Nucleotide-binding</keyword>
<evidence type="ECO:0000313" key="20">
    <source>
        <dbReference type="Proteomes" id="UP000295788"/>
    </source>
</evidence>
<feature type="transmembrane region" description="Helical" evidence="17">
    <location>
        <begin position="515"/>
        <end position="536"/>
    </location>
</feature>
<protein>
    <recommendedName>
        <fullName evidence="14 17">Ferrous iron transport protein B</fullName>
    </recommendedName>
</protein>
<evidence type="ECO:0000256" key="13">
    <source>
        <dbReference type="ARBA" id="ARBA00023136"/>
    </source>
</evidence>
<keyword evidence="10 17" id="KW-0408">Iron</keyword>
<dbReference type="NCBIfam" id="TIGR00437">
    <property type="entry name" value="feoB"/>
    <property type="match status" value="1"/>
</dbReference>
<feature type="transmembrane region" description="Helical" evidence="17">
    <location>
        <begin position="341"/>
        <end position="365"/>
    </location>
</feature>
<dbReference type="GO" id="GO:0005886">
    <property type="term" value="C:plasma membrane"/>
    <property type="evidence" value="ECO:0007669"/>
    <property type="project" value="UniProtKB-SubCell"/>
</dbReference>
<feature type="binding site" evidence="16">
    <location>
        <position position="22"/>
    </location>
    <ligand>
        <name>Mg(2+)</name>
        <dbReference type="ChEBI" id="CHEBI:18420"/>
        <label>1</label>
    </ligand>
</feature>
<comment type="function">
    <text evidence="1 17">Probable transporter of a GTP-driven Fe(2+) uptake system.</text>
</comment>
<dbReference type="InterPro" id="IPR006073">
    <property type="entry name" value="GTP-bd"/>
</dbReference>
<reference evidence="19 20" key="1">
    <citation type="submission" date="2019-03" db="EMBL/GenBank/DDBJ databases">
        <title>Genomic Encyclopedia of Type Strains, Phase IV (KMG-IV): sequencing the most valuable type-strain genomes for metagenomic binning, comparative biology and taxonomic classification.</title>
        <authorList>
            <person name="Goeker M."/>
        </authorList>
    </citation>
    <scope>NUCLEOTIDE SEQUENCE [LARGE SCALE GENOMIC DNA]</scope>
    <source>
        <strain evidence="19 20">DSM 23802</strain>
    </source>
</reference>
<dbReference type="Pfam" id="PF17910">
    <property type="entry name" value="FeoB_Cyto"/>
    <property type="match status" value="1"/>
</dbReference>
<sequence>MAVYALVGNPNAGKTSLFNLLTGTRQHVGNWPGVTVEKKVGVAKYDESIQIVDLPGIYSISPFSIEEKVASQFLMEEDIDKLINIVDASNLERNLYFTLQLLELGKPMVMSLNMIDVAKTYGIQIDVKLLEERLGIPVVPMMARKGKGYDELIQAFDQAEDPPNFQLDYGAEIEWGIHTIEQLIHDLPQFRYHNLRWIALQLLEENSVVEGYIEDKKVWDHILAIRENLAAKLNTSVAQVIREKRFLWINQMLQDVMTIDENKQITWTERIDAVVTHKYLGIPLFFLFMFLTFQATFSWIGTPLQDLLDGFINGPFSHTVKQLLISIHAEEWLIRFIVDGIIAGVGGVLVFVPQIFVLFFIISFLEDSGYMARAAFVMDKAMAKIGLNGKAFIPMIIGFGCNVPGIMAARTMEQEKERLITILLSPFMSCSARLAVYALFTSIFFRQYQSIVVFSLYVLGIILAILLGLIFKRFLLKQEESLFVLELPPYRVPMVRSLLLNTWDKGKNFIKKAGTVIFSMAVVLWLLANFSFQGMVENMSDSFLALFGKVLAPIFAPLGFGTWQSAVALISGFMAKEIVVSTMSIVYGTGGTISDLSGVIQSIFTPVTAYAFMVFVLLYTPCMATLVVMKKETGSWKWPLFSIGYSFTIAWMLAFIVNQIGHLLI</sequence>
<evidence type="ECO:0000256" key="16">
    <source>
        <dbReference type="PIRSR" id="PIRSR603373-2"/>
    </source>
</evidence>
<dbReference type="AlphaFoldDB" id="A0A4V2USR8"/>
<dbReference type="Proteomes" id="UP000295788">
    <property type="component" value="Unassembled WGS sequence"/>
</dbReference>
<dbReference type="InterPro" id="IPR003373">
    <property type="entry name" value="Fe2_transport_prot-B"/>
</dbReference>